<protein>
    <submittedName>
        <fullName evidence="2">Uncharacterized protein</fullName>
    </submittedName>
</protein>
<feature type="region of interest" description="Disordered" evidence="1">
    <location>
        <begin position="61"/>
        <end position="100"/>
    </location>
</feature>
<comment type="caution">
    <text evidence="2">The sequence shown here is derived from an EMBL/GenBank/DDBJ whole genome shotgun (WGS) entry which is preliminary data.</text>
</comment>
<reference evidence="2" key="1">
    <citation type="journal article" date="2022" name="bioRxiv">
        <title>Sequencing and chromosome-scale assembly of the giantPleurodeles waltlgenome.</title>
        <authorList>
            <person name="Brown T."/>
            <person name="Elewa A."/>
            <person name="Iarovenko S."/>
            <person name="Subramanian E."/>
            <person name="Araus A.J."/>
            <person name="Petzold A."/>
            <person name="Susuki M."/>
            <person name="Suzuki K.-i.T."/>
            <person name="Hayashi T."/>
            <person name="Toyoda A."/>
            <person name="Oliveira C."/>
            <person name="Osipova E."/>
            <person name="Leigh N.D."/>
            <person name="Simon A."/>
            <person name="Yun M.H."/>
        </authorList>
    </citation>
    <scope>NUCLEOTIDE SEQUENCE</scope>
    <source>
        <strain evidence="2">20211129_DDA</strain>
        <tissue evidence="2">Liver</tissue>
    </source>
</reference>
<evidence type="ECO:0000313" key="2">
    <source>
        <dbReference type="EMBL" id="KAJ1210392.1"/>
    </source>
</evidence>
<dbReference type="AlphaFoldDB" id="A0AAV7WCQ8"/>
<dbReference type="Proteomes" id="UP001066276">
    <property type="component" value="Chromosome 1_2"/>
</dbReference>
<gene>
    <name evidence="2" type="ORF">NDU88_005756</name>
</gene>
<evidence type="ECO:0000313" key="3">
    <source>
        <dbReference type="Proteomes" id="UP001066276"/>
    </source>
</evidence>
<sequence length="191" mass="21720">MSSPLCVRRTRVPTNSAVCGRSGRFQDLLPDVCSAVWLSAKCPQFTGEEVEQKLQRGDIYRGVVPRQSQKPQSDDYDLPETPDEQSRHWGPKNQRKSFAPDRPSELFFSHISHLQDHLVSGQSPHRFFVKKSDVLPNWTSEKPPSGESRVRQEKVNAVAKMSSQNHEPLLPPIVSVWIQKDAMHRAITLQL</sequence>
<organism evidence="2 3">
    <name type="scientific">Pleurodeles waltl</name>
    <name type="common">Iberian ribbed newt</name>
    <dbReference type="NCBI Taxonomy" id="8319"/>
    <lineage>
        <taxon>Eukaryota</taxon>
        <taxon>Metazoa</taxon>
        <taxon>Chordata</taxon>
        <taxon>Craniata</taxon>
        <taxon>Vertebrata</taxon>
        <taxon>Euteleostomi</taxon>
        <taxon>Amphibia</taxon>
        <taxon>Batrachia</taxon>
        <taxon>Caudata</taxon>
        <taxon>Salamandroidea</taxon>
        <taxon>Salamandridae</taxon>
        <taxon>Pleurodelinae</taxon>
        <taxon>Pleurodeles</taxon>
    </lineage>
</organism>
<name>A0AAV7WCQ8_PLEWA</name>
<dbReference type="EMBL" id="JANPWB010000002">
    <property type="protein sequence ID" value="KAJ1210392.1"/>
    <property type="molecule type" value="Genomic_DNA"/>
</dbReference>
<evidence type="ECO:0000256" key="1">
    <source>
        <dbReference type="SAM" id="MobiDB-lite"/>
    </source>
</evidence>
<accession>A0AAV7WCQ8</accession>
<proteinExistence type="predicted"/>
<keyword evidence="3" id="KW-1185">Reference proteome</keyword>
<feature type="compositionally biased region" description="Acidic residues" evidence="1">
    <location>
        <begin position="74"/>
        <end position="83"/>
    </location>
</feature>